<evidence type="ECO:0000313" key="2">
    <source>
        <dbReference type="Proteomes" id="UP000008795"/>
    </source>
</evidence>
<accession>D6CZC4</accession>
<dbReference type="PATRIC" id="fig|657309.4.peg.1268"/>
<dbReference type="Proteomes" id="UP000008795">
    <property type="component" value="Chromosome"/>
</dbReference>
<reference evidence="1 2" key="1">
    <citation type="submission" date="2010-03" db="EMBL/GenBank/DDBJ databases">
        <title>The genome sequence of Bacteriodes xylanisolvens XB1A.</title>
        <authorList>
            <consortium name="metaHIT consortium -- http://www.metahit.eu/"/>
            <person name="Pajon A."/>
            <person name="Turner K."/>
            <person name="Parkhill J."/>
            <person name="Bernalier A."/>
        </authorList>
    </citation>
    <scope>NUCLEOTIDE SEQUENCE [LARGE SCALE GENOMIC DNA]</scope>
    <source>
        <strain evidence="1 2">XB1A</strain>
    </source>
</reference>
<sequence length="168" mass="18533">MGVQPEEPVVEEGIGPVTELRLDKPVTELLFFVQGRRGVPRVEKEIHAHLCAKGPFTPHGELQGEVGRFQGIVGQIVLQGNLLREGTSRTKQKHQKKKRFHQTVIYLLIMCVDGSPVQFFHKDIRSHAISLTAGWYRLDSVLENGCRGGCSAAVCIGQTLPLELPSGT</sequence>
<proteinExistence type="predicted"/>
<reference evidence="1 2" key="2">
    <citation type="submission" date="2010-03" db="EMBL/GenBank/DDBJ databases">
        <authorList>
            <person name="Pajon A."/>
        </authorList>
    </citation>
    <scope>NUCLEOTIDE SEQUENCE [LARGE SCALE GENOMIC DNA]</scope>
    <source>
        <strain evidence="1 2">XB1A</strain>
    </source>
</reference>
<dbReference type="HOGENOM" id="CLU_1583305_0_0_10"/>
<dbReference type="AlphaFoldDB" id="D6CZC4"/>
<name>D6CZC4_9BACE</name>
<organism evidence="1 2">
    <name type="scientific">Bacteroides xylanisolvens XB1A</name>
    <dbReference type="NCBI Taxonomy" id="657309"/>
    <lineage>
        <taxon>Bacteria</taxon>
        <taxon>Pseudomonadati</taxon>
        <taxon>Bacteroidota</taxon>
        <taxon>Bacteroidia</taxon>
        <taxon>Bacteroidales</taxon>
        <taxon>Bacteroidaceae</taxon>
        <taxon>Bacteroides</taxon>
    </lineage>
</organism>
<dbReference type="EMBL" id="FP929033">
    <property type="protein sequence ID" value="CBK67526.1"/>
    <property type="molecule type" value="Genomic_DNA"/>
</dbReference>
<evidence type="ECO:0000313" key="1">
    <source>
        <dbReference type="EMBL" id="CBK67526.1"/>
    </source>
</evidence>
<protein>
    <submittedName>
        <fullName evidence="1">Uncharacterized protein</fullName>
    </submittedName>
</protein>
<dbReference type="KEGG" id="bxy:BXY_24710"/>
<gene>
    <name evidence="1" type="ORF">BXY_24710</name>
</gene>